<dbReference type="EMBL" id="PEDP01009310">
    <property type="protein sequence ID" value="POS81698.1"/>
    <property type="molecule type" value="Genomic_DNA"/>
</dbReference>
<accession>A0A2S4PI50</accession>
<evidence type="ECO:0000256" key="1">
    <source>
        <dbReference type="SAM" id="MobiDB-lite"/>
    </source>
</evidence>
<protein>
    <submittedName>
        <fullName evidence="2">Glycosyltransferase family 20 protein</fullName>
    </submittedName>
</protein>
<dbReference type="InterPro" id="IPR001830">
    <property type="entry name" value="Glyco_trans_20"/>
</dbReference>
<name>A0A2S4PI50_9PEZI</name>
<dbReference type="GO" id="GO:0004805">
    <property type="term" value="F:trehalose-phosphatase activity"/>
    <property type="evidence" value="ECO:0007669"/>
    <property type="project" value="TreeGrafter"/>
</dbReference>
<dbReference type="Proteomes" id="UP000237438">
    <property type="component" value="Unassembled WGS sequence"/>
</dbReference>
<dbReference type="PANTHER" id="PTHR10788">
    <property type="entry name" value="TREHALOSE-6-PHOSPHATE SYNTHASE"/>
    <property type="match status" value="1"/>
</dbReference>
<evidence type="ECO:0000313" key="2">
    <source>
        <dbReference type="EMBL" id="POS81698.1"/>
    </source>
</evidence>
<keyword evidence="3" id="KW-1185">Reference proteome</keyword>
<dbReference type="GO" id="GO:0005829">
    <property type="term" value="C:cytosol"/>
    <property type="evidence" value="ECO:0007669"/>
    <property type="project" value="TreeGrafter"/>
</dbReference>
<proteinExistence type="predicted"/>
<organism evidence="2 3">
    <name type="scientific">Erysiphe pulchra</name>
    <dbReference type="NCBI Taxonomy" id="225359"/>
    <lineage>
        <taxon>Eukaryota</taxon>
        <taxon>Fungi</taxon>
        <taxon>Dikarya</taxon>
        <taxon>Ascomycota</taxon>
        <taxon>Pezizomycotina</taxon>
        <taxon>Leotiomycetes</taxon>
        <taxon>Erysiphales</taxon>
        <taxon>Erysiphaceae</taxon>
        <taxon>Erysiphe</taxon>
    </lineage>
</organism>
<dbReference type="Pfam" id="PF00982">
    <property type="entry name" value="Glyco_transf_20"/>
    <property type="match status" value="1"/>
</dbReference>
<dbReference type="GO" id="GO:0005946">
    <property type="term" value="C:alpha,alpha-trehalose-phosphate synthase complex (UDP-forming)"/>
    <property type="evidence" value="ECO:0007669"/>
    <property type="project" value="TreeGrafter"/>
</dbReference>
<dbReference type="STRING" id="225359.A0A2S4PI50"/>
<sequence length="213" mass="24727">GKLVTVGAFPIGIDPEKFSQGLQKPNVVERVESLKRRFENVKIIVGVDRLDYIKVDRPGCPCASRCAFPPRRRGVPESPRRRQRAGWPHQRQIRHDRVHAYSLPAQVRELRRAHRTLRCLRRLPGLLHTRRHEPRFLRVHRLPGEAPRRYDSVRVRWRRAESERLPHRQPLEHRGAGRCNSRLGHHGSGQRAVNYHKLAKYVNKSPALGGARA</sequence>
<feature type="non-terminal residue" evidence="2">
    <location>
        <position position="1"/>
    </location>
</feature>
<dbReference type="Gene3D" id="3.40.50.2000">
    <property type="entry name" value="Glycogen Phosphorylase B"/>
    <property type="match status" value="1"/>
</dbReference>
<comment type="caution">
    <text evidence="2">The sequence shown here is derived from an EMBL/GenBank/DDBJ whole genome shotgun (WGS) entry which is preliminary data.</text>
</comment>
<gene>
    <name evidence="2" type="ORF">EPUL_006212</name>
</gene>
<dbReference type="PANTHER" id="PTHR10788:SF106">
    <property type="entry name" value="BCDNA.GH08860"/>
    <property type="match status" value="1"/>
</dbReference>
<dbReference type="SUPFAM" id="SSF53756">
    <property type="entry name" value="UDP-Glycosyltransferase/glycogen phosphorylase"/>
    <property type="match status" value="1"/>
</dbReference>
<reference evidence="2 3" key="1">
    <citation type="submission" date="2017-10" db="EMBL/GenBank/DDBJ databases">
        <title>Development of genomic resources for the powdery mildew, Erysiphe pulchra.</title>
        <authorList>
            <person name="Wadl P.A."/>
            <person name="Mack B.M."/>
            <person name="Moore G."/>
            <person name="Beltz S.B."/>
        </authorList>
    </citation>
    <scope>NUCLEOTIDE SEQUENCE [LARGE SCALE GENOMIC DNA]</scope>
    <source>
        <strain evidence="2">Cflorida</strain>
    </source>
</reference>
<feature type="non-terminal residue" evidence="2">
    <location>
        <position position="213"/>
    </location>
</feature>
<dbReference type="OrthoDB" id="755951at2759"/>
<keyword evidence="2" id="KW-0808">Transferase</keyword>
<feature type="region of interest" description="Disordered" evidence="1">
    <location>
        <begin position="71"/>
        <end position="91"/>
    </location>
</feature>
<dbReference type="AlphaFoldDB" id="A0A2S4PI50"/>
<dbReference type="GO" id="GO:0003825">
    <property type="term" value="F:alpha,alpha-trehalose-phosphate synthase (UDP-forming) activity"/>
    <property type="evidence" value="ECO:0007669"/>
    <property type="project" value="TreeGrafter"/>
</dbReference>
<dbReference type="GO" id="GO:0005992">
    <property type="term" value="P:trehalose biosynthetic process"/>
    <property type="evidence" value="ECO:0007669"/>
    <property type="project" value="InterPro"/>
</dbReference>
<evidence type="ECO:0000313" key="3">
    <source>
        <dbReference type="Proteomes" id="UP000237438"/>
    </source>
</evidence>